<dbReference type="SUPFAM" id="SSF51717">
    <property type="entry name" value="Dihydropteroate synthetase-like"/>
    <property type="match status" value="1"/>
</dbReference>
<gene>
    <name evidence="11" type="primary">folP</name>
    <name evidence="11" type="ORF">NCTC10283_01606</name>
</gene>
<dbReference type="Pfam" id="PF00809">
    <property type="entry name" value="Pterin_bind"/>
    <property type="match status" value="1"/>
</dbReference>
<keyword evidence="8 9" id="KW-0289">Folate biosynthesis</keyword>
<proteinExistence type="inferred from homology"/>
<dbReference type="OrthoDB" id="9811744at2"/>
<dbReference type="UniPathway" id="UPA00077">
    <property type="reaction ID" value="UER00156"/>
</dbReference>
<evidence type="ECO:0000313" key="11">
    <source>
        <dbReference type="EMBL" id="SSY80052.1"/>
    </source>
</evidence>
<feature type="domain" description="Pterin-binding" evidence="10">
    <location>
        <begin position="15"/>
        <end position="270"/>
    </location>
</feature>
<keyword evidence="7 9" id="KW-0460">Magnesium</keyword>
<dbReference type="RefSeq" id="WP_034295658.1">
    <property type="nucleotide sequence ID" value="NZ_CP091519.2"/>
</dbReference>
<dbReference type="Proteomes" id="UP000254209">
    <property type="component" value="Unassembled WGS sequence"/>
</dbReference>
<evidence type="ECO:0000256" key="8">
    <source>
        <dbReference type="ARBA" id="ARBA00022909"/>
    </source>
</evidence>
<dbReference type="GO" id="GO:0005829">
    <property type="term" value="C:cytosol"/>
    <property type="evidence" value="ECO:0007669"/>
    <property type="project" value="TreeGrafter"/>
</dbReference>
<evidence type="ECO:0000256" key="2">
    <source>
        <dbReference type="ARBA" id="ARBA00001946"/>
    </source>
</evidence>
<dbReference type="GO" id="GO:0004156">
    <property type="term" value="F:dihydropteroate synthase activity"/>
    <property type="evidence" value="ECO:0007669"/>
    <property type="project" value="UniProtKB-EC"/>
</dbReference>
<dbReference type="InterPro" id="IPR000489">
    <property type="entry name" value="Pterin-binding_dom"/>
</dbReference>
<dbReference type="PANTHER" id="PTHR20941:SF1">
    <property type="entry name" value="FOLIC ACID SYNTHESIS PROTEIN FOL1"/>
    <property type="match status" value="1"/>
</dbReference>
<keyword evidence="6 9" id="KW-0479">Metal-binding</keyword>
<evidence type="ECO:0000256" key="3">
    <source>
        <dbReference type="ARBA" id="ARBA00004763"/>
    </source>
</evidence>
<evidence type="ECO:0000256" key="6">
    <source>
        <dbReference type="ARBA" id="ARBA00022723"/>
    </source>
</evidence>
<dbReference type="EC" id="2.5.1.15" evidence="4 9"/>
<evidence type="ECO:0000256" key="4">
    <source>
        <dbReference type="ARBA" id="ARBA00012458"/>
    </source>
</evidence>
<protein>
    <recommendedName>
        <fullName evidence="4 9">Dihydropteroate synthase</fullName>
        <shortName evidence="9">DHPS</shortName>
        <ecNumber evidence="4 9">2.5.1.15</ecNumber>
    </recommendedName>
    <alternativeName>
        <fullName evidence="9">Dihydropteroate pyrophosphorylase</fullName>
    </alternativeName>
</protein>
<dbReference type="GO" id="GO:0046654">
    <property type="term" value="P:tetrahydrofolate biosynthetic process"/>
    <property type="evidence" value="ECO:0007669"/>
    <property type="project" value="UniProtKB-UniPathway"/>
</dbReference>
<comment type="cofactor">
    <cofactor evidence="2 9">
        <name>Mg(2+)</name>
        <dbReference type="ChEBI" id="CHEBI:18420"/>
    </cofactor>
</comment>
<dbReference type="STRING" id="1120980.GCA_000745955_02542"/>
<evidence type="ECO:0000256" key="5">
    <source>
        <dbReference type="ARBA" id="ARBA00022679"/>
    </source>
</evidence>
<keyword evidence="12" id="KW-1185">Reference proteome</keyword>
<name>A0A376BSS9_9NEIS</name>
<evidence type="ECO:0000259" key="10">
    <source>
        <dbReference type="PROSITE" id="PS50972"/>
    </source>
</evidence>
<dbReference type="EMBL" id="UFSO01000003">
    <property type="protein sequence ID" value="SSY80052.1"/>
    <property type="molecule type" value="Genomic_DNA"/>
</dbReference>
<dbReference type="PANTHER" id="PTHR20941">
    <property type="entry name" value="FOLATE SYNTHESIS PROTEINS"/>
    <property type="match status" value="1"/>
</dbReference>
<comment type="catalytic activity">
    <reaction evidence="1">
        <text>(7,8-dihydropterin-6-yl)methyl diphosphate + 4-aminobenzoate = 7,8-dihydropteroate + diphosphate</text>
        <dbReference type="Rhea" id="RHEA:19949"/>
        <dbReference type="ChEBI" id="CHEBI:17836"/>
        <dbReference type="ChEBI" id="CHEBI:17839"/>
        <dbReference type="ChEBI" id="CHEBI:33019"/>
        <dbReference type="ChEBI" id="CHEBI:72950"/>
        <dbReference type="EC" id="2.5.1.15"/>
    </reaction>
</comment>
<keyword evidence="5 9" id="KW-0808">Transferase</keyword>
<comment type="function">
    <text evidence="9">Catalyzes the condensation of para-aminobenzoate (pABA) with 6-hydroxymethyl-7,8-dihydropterin diphosphate (DHPt-PP) to form 7,8-dihydropteroate (H2Pte), the immediate precursor of folate derivatives.</text>
</comment>
<dbReference type="InterPro" id="IPR006390">
    <property type="entry name" value="DHP_synth_dom"/>
</dbReference>
<dbReference type="Gene3D" id="3.20.20.20">
    <property type="entry name" value="Dihydropteroate synthase-like"/>
    <property type="match status" value="1"/>
</dbReference>
<comment type="pathway">
    <text evidence="3 9">Cofactor biosynthesis; tetrahydrofolate biosynthesis; 7,8-dihydrofolate from 2-amino-4-hydroxy-6-hydroxymethyl-7,8-dihydropteridine diphosphate and 4-aminobenzoate: step 1/2.</text>
</comment>
<dbReference type="NCBIfam" id="TIGR01496">
    <property type="entry name" value="DHPS"/>
    <property type="match status" value="1"/>
</dbReference>
<dbReference type="PROSITE" id="PS00793">
    <property type="entry name" value="DHPS_2"/>
    <property type="match status" value="1"/>
</dbReference>
<dbReference type="InterPro" id="IPR011005">
    <property type="entry name" value="Dihydropteroate_synth-like_sf"/>
</dbReference>
<sequence>MFWQTKRFKLDLTAPKIMGIVNVTPDSFSDGGQYSGSLKTALAHAEKLLLDGADILDIGGESTRPNALPVSPDEEWSRVAPVLDELSKWQVPISLDTRRTVIMQRALDKNALDIVNDVQALEDVGAVDLVAQSGVGVCLMHMKGLPENMQNNPNYQDVVQEVAQYLQARADVCIQAGIAPARLVLDAGFGFGKNLAHNIALLQNLDKLSSSHGLPHLVGVSRKRMIGEMTGRETPSERVSGSVVAALFAVERGAKIVRVHDVRETADALNVWQKLNTQAA</sequence>
<dbReference type="PROSITE" id="PS00792">
    <property type="entry name" value="DHPS_1"/>
    <property type="match status" value="1"/>
</dbReference>
<evidence type="ECO:0000256" key="7">
    <source>
        <dbReference type="ARBA" id="ARBA00022842"/>
    </source>
</evidence>
<dbReference type="GO" id="GO:0046872">
    <property type="term" value="F:metal ion binding"/>
    <property type="evidence" value="ECO:0007669"/>
    <property type="project" value="UniProtKB-KW"/>
</dbReference>
<evidence type="ECO:0000256" key="9">
    <source>
        <dbReference type="RuleBase" id="RU361205"/>
    </source>
</evidence>
<evidence type="ECO:0000256" key="1">
    <source>
        <dbReference type="ARBA" id="ARBA00000012"/>
    </source>
</evidence>
<organism evidence="11 12">
    <name type="scientific">Alysiella crassa</name>
    <dbReference type="NCBI Taxonomy" id="153491"/>
    <lineage>
        <taxon>Bacteria</taxon>
        <taxon>Pseudomonadati</taxon>
        <taxon>Pseudomonadota</taxon>
        <taxon>Betaproteobacteria</taxon>
        <taxon>Neisseriales</taxon>
        <taxon>Neisseriaceae</taxon>
        <taxon>Alysiella</taxon>
    </lineage>
</organism>
<dbReference type="CDD" id="cd00739">
    <property type="entry name" value="DHPS"/>
    <property type="match status" value="1"/>
</dbReference>
<comment type="similarity">
    <text evidence="9">Belongs to the DHPS family.</text>
</comment>
<reference evidence="11 12" key="1">
    <citation type="submission" date="2018-06" db="EMBL/GenBank/DDBJ databases">
        <authorList>
            <consortium name="Pathogen Informatics"/>
            <person name="Doyle S."/>
        </authorList>
    </citation>
    <scope>NUCLEOTIDE SEQUENCE [LARGE SCALE GENOMIC DNA]</scope>
    <source>
        <strain evidence="11 12">NCTC10283</strain>
    </source>
</reference>
<dbReference type="AlphaFoldDB" id="A0A376BSS9"/>
<dbReference type="PROSITE" id="PS50972">
    <property type="entry name" value="PTERIN_BINDING"/>
    <property type="match status" value="1"/>
</dbReference>
<dbReference type="GO" id="GO:0046656">
    <property type="term" value="P:folic acid biosynthetic process"/>
    <property type="evidence" value="ECO:0007669"/>
    <property type="project" value="UniProtKB-KW"/>
</dbReference>
<evidence type="ECO:0000313" key="12">
    <source>
        <dbReference type="Proteomes" id="UP000254209"/>
    </source>
</evidence>
<dbReference type="InterPro" id="IPR045031">
    <property type="entry name" value="DHP_synth-like"/>
</dbReference>
<accession>A0A376BSS9</accession>